<name>A0AAD4SJ85_9MAGN</name>
<dbReference type="Proteomes" id="UP001202328">
    <property type="component" value="Unassembled WGS sequence"/>
</dbReference>
<dbReference type="GO" id="GO:0045893">
    <property type="term" value="P:positive regulation of DNA-templated transcription"/>
    <property type="evidence" value="ECO:0007669"/>
    <property type="project" value="TreeGrafter"/>
</dbReference>
<dbReference type="GO" id="GO:0009755">
    <property type="term" value="P:hormone-mediated signaling pathway"/>
    <property type="evidence" value="ECO:0007669"/>
    <property type="project" value="TreeGrafter"/>
</dbReference>
<comment type="similarity">
    <text evidence="1">Belongs to the LOB domain-containing protein family.</text>
</comment>
<evidence type="ECO:0000313" key="3">
    <source>
        <dbReference type="EMBL" id="KAI3909151.1"/>
    </source>
</evidence>
<organism evidence="3 4">
    <name type="scientific">Papaver atlanticum</name>
    <dbReference type="NCBI Taxonomy" id="357466"/>
    <lineage>
        <taxon>Eukaryota</taxon>
        <taxon>Viridiplantae</taxon>
        <taxon>Streptophyta</taxon>
        <taxon>Embryophyta</taxon>
        <taxon>Tracheophyta</taxon>
        <taxon>Spermatophyta</taxon>
        <taxon>Magnoliopsida</taxon>
        <taxon>Ranunculales</taxon>
        <taxon>Papaveraceae</taxon>
        <taxon>Papaveroideae</taxon>
        <taxon>Papaver</taxon>
    </lineage>
</organism>
<dbReference type="AlphaFoldDB" id="A0AAD4SJ85"/>
<dbReference type="PROSITE" id="PS50891">
    <property type="entry name" value="LOB"/>
    <property type="match status" value="1"/>
</dbReference>
<dbReference type="GO" id="GO:0005634">
    <property type="term" value="C:nucleus"/>
    <property type="evidence" value="ECO:0007669"/>
    <property type="project" value="TreeGrafter"/>
</dbReference>
<reference evidence="3" key="1">
    <citation type="submission" date="2022-04" db="EMBL/GenBank/DDBJ databases">
        <title>A functionally conserved STORR gene fusion in Papaver species that diverged 16.8 million years ago.</title>
        <authorList>
            <person name="Catania T."/>
        </authorList>
    </citation>
    <scope>NUCLEOTIDE SEQUENCE</scope>
    <source>
        <strain evidence="3">S-188037</strain>
    </source>
</reference>
<comment type="caution">
    <text evidence="3">The sequence shown here is derived from an EMBL/GenBank/DDBJ whole genome shotgun (WGS) entry which is preliminary data.</text>
</comment>
<proteinExistence type="inferred from homology"/>
<dbReference type="PANTHER" id="PTHR31529">
    <property type="entry name" value="LOB DOMAIN CONTAINING PROTEIN"/>
    <property type="match status" value="1"/>
</dbReference>
<evidence type="ECO:0000256" key="1">
    <source>
        <dbReference type="ARBA" id="ARBA00005474"/>
    </source>
</evidence>
<sequence length="283" mass="31992">MTGFGSPCGACKFLRRKCLRGCVFAPYFCHEQGATHFAAIHKVFGASNVSKLLTHLPVGDRCVAAVTISYEAQARIQDPVYGCVAHIFALQQQVMSLQEQLTTLRAQQAAQGFVNGGNNTTSISDQIHQQDIHNKLFYGDFPTTYPQDIEALNMQLNESKILSEQLYPYNTCMNDSNNSTATTDDENMFYYENGVVNTVNSPSNQMSQEYHEHESFTPPEETVHQFMTSARFDEQYSSDEHHQHAAMASLYLDDMQMNARKWIFQDTNQVDLQSMALAYLQHP</sequence>
<protein>
    <recommendedName>
        <fullName evidence="2">LOB domain-containing protein</fullName>
    </recommendedName>
</protein>
<evidence type="ECO:0000259" key="2">
    <source>
        <dbReference type="PROSITE" id="PS50891"/>
    </source>
</evidence>
<dbReference type="InterPro" id="IPR004883">
    <property type="entry name" value="LOB"/>
</dbReference>
<accession>A0AAD4SJ85</accession>
<gene>
    <name evidence="3" type="ORF">MKW98_012888</name>
</gene>
<dbReference type="PANTHER" id="PTHR31529:SF26">
    <property type="entry name" value="LOB DOMAIN-CONTAINING PROTEIN CRL1"/>
    <property type="match status" value="1"/>
</dbReference>
<evidence type="ECO:0000313" key="4">
    <source>
        <dbReference type="Proteomes" id="UP001202328"/>
    </source>
</evidence>
<dbReference type="EMBL" id="JAJJMB010010359">
    <property type="protein sequence ID" value="KAI3909151.1"/>
    <property type="molecule type" value="Genomic_DNA"/>
</dbReference>
<feature type="domain" description="LOB" evidence="2">
    <location>
        <begin position="6"/>
        <end position="108"/>
    </location>
</feature>
<dbReference type="Pfam" id="PF03195">
    <property type="entry name" value="LOB"/>
    <property type="match status" value="1"/>
</dbReference>
<keyword evidence="4" id="KW-1185">Reference proteome</keyword>